<protein>
    <recommendedName>
        <fullName evidence="3">Tetratricopeptide repeat protein</fullName>
    </recommendedName>
</protein>
<organism evidence="1 2">
    <name type="scientific">Streptomyces alanosinicus</name>
    <dbReference type="NCBI Taxonomy" id="68171"/>
    <lineage>
        <taxon>Bacteria</taxon>
        <taxon>Bacillati</taxon>
        <taxon>Actinomycetota</taxon>
        <taxon>Actinomycetes</taxon>
        <taxon>Kitasatosporales</taxon>
        <taxon>Streptomycetaceae</taxon>
        <taxon>Streptomyces</taxon>
    </lineage>
</organism>
<evidence type="ECO:0000313" key="1">
    <source>
        <dbReference type="EMBL" id="GHE07320.1"/>
    </source>
</evidence>
<dbReference type="Pfam" id="PF13374">
    <property type="entry name" value="TPR_10"/>
    <property type="match status" value="3"/>
</dbReference>
<dbReference type="Proteomes" id="UP000655443">
    <property type="component" value="Unassembled WGS sequence"/>
</dbReference>
<dbReference type="PANTHER" id="PTHR46082">
    <property type="entry name" value="ATP/GTP-BINDING PROTEIN-RELATED"/>
    <property type="match status" value="1"/>
</dbReference>
<dbReference type="Gene3D" id="1.25.40.10">
    <property type="entry name" value="Tetratricopeptide repeat domain"/>
    <property type="match status" value="1"/>
</dbReference>
<name>A0A918YLF9_9ACTN</name>
<reference evidence="1" key="2">
    <citation type="submission" date="2020-09" db="EMBL/GenBank/DDBJ databases">
        <authorList>
            <person name="Sun Q."/>
            <person name="Ohkuma M."/>
        </authorList>
    </citation>
    <scope>NUCLEOTIDE SEQUENCE</scope>
    <source>
        <strain evidence="1">JCM 4714</strain>
    </source>
</reference>
<evidence type="ECO:0000313" key="2">
    <source>
        <dbReference type="Proteomes" id="UP000655443"/>
    </source>
</evidence>
<gene>
    <name evidence="1" type="ORF">GCM10010339_51940</name>
</gene>
<dbReference type="InterPro" id="IPR011990">
    <property type="entry name" value="TPR-like_helical_dom_sf"/>
</dbReference>
<accession>A0A918YLF9</accession>
<dbReference type="EMBL" id="BMVG01000013">
    <property type="protein sequence ID" value="GHE07320.1"/>
    <property type="molecule type" value="Genomic_DNA"/>
</dbReference>
<dbReference type="PANTHER" id="PTHR46082:SF6">
    <property type="entry name" value="AAA+ ATPASE DOMAIN-CONTAINING PROTEIN-RELATED"/>
    <property type="match status" value="1"/>
</dbReference>
<keyword evidence="2" id="KW-1185">Reference proteome</keyword>
<evidence type="ECO:0008006" key="3">
    <source>
        <dbReference type="Google" id="ProtNLM"/>
    </source>
</evidence>
<proteinExistence type="predicted"/>
<sequence>MRTTPRHTRFSTTWQLSLDVLARQDVPEALTLLRLLACFAPMPAPLPLALLAPAALDATSLPRLDPSLTRDRADAALQGLISTSLVSLIDVPGDRGQRPVLSLQTHGLLLDTVAGQIPDSALGDLLLSATALLGGAITDRPSSQDLRLIAPHALAVLRRARADAAGPHAAREALGLVRRLRGLHHDRGEITATLELATHAAAFSGAVFGADSAEAADDSYQLGRAHTGAGRFAEAETLLRGVLAARERELGPDDARTLDSAHALGIALYGLGRWAEDEQLLRRALAGRERLLGPDHPDTLDVCAGLADALGEQGRWEEAEHLAHSTLERSAALLGEDPPAPW</sequence>
<dbReference type="SUPFAM" id="SSF48452">
    <property type="entry name" value="TPR-like"/>
    <property type="match status" value="1"/>
</dbReference>
<comment type="caution">
    <text evidence="1">The sequence shown here is derived from an EMBL/GenBank/DDBJ whole genome shotgun (WGS) entry which is preliminary data.</text>
</comment>
<dbReference type="AlphaFoldDB" id="A0A918YLF9"/>
<dbReference type="RefSeq" id="WP_189956041.1">
    <property type="nucleotide sequence ID" value="NZ_BMVG01000013.1"/>
</dbReference>
<dbReference type="InterPro" id="IPR053137">
    <property type="entry name" value="NLR-like"/>
</dbReference>
<reference evidence="1" key="1">
    <citation type="journal article" date="2014" name="Int. J. Syst. Evol. Microbiol.">
        <title>Complete genome sequence of Corynebacterium casei LMG S-19264T (=DSM 44701T), isolated from a smear-ripened cheese.</title>
        <authorList>
            <consortium name="US DOE Joint Genome Institute (JGI-PGF)"/>
            <person name="Walter F."/>
            <person name="Albersmeier A."/>
            <person name="Kalinowski J."/>
            <person name="Ruckert C."/>
        </authorList>
    </citation>
    <scope>NUCLEOTIDE SEQUENCE</scope>
    <source>
        <strain evidence="1">JCM 4714</strain>
    </source>
</reference>